<organism evidence="5 6">
    <name type="scientific">Paraburkholderia pallida</name>
    <dbReference type="NCBI Taxonomy" id="2547399"/>
    <lineage>
        <taxon>Bacteria</taxon>
        <taxon>Pseudomonadati</taxon>
        <taxon>Pseudomonadota</taxon>
        <taxon>Betaproteobacteria</taxon>
        <taxon>Burkholderiales</taxon>
        <taxon>Burkholderiaceae</taxon>
        <taxon>Paraburkholderia</taxon>
    </lineage>
</organism>
<dbReference type="InterPro" id="IPR018060">
    <property type="entry name" value="HTH_AraC"/>
</dbReference>
<dbReference type="OrthoDB" id="6506763at2"/>
<dbReference type="RefSeq" id="WP_134752023.1">
    <property type="nucleotide sequence ID" value="NZ_CP038149.1"/>
</dbReference>
<evidence type="ECO:0000313" key="5">
    <source>
        <dbReference type="EMBL" id="QBQ99353.1"/>
    </source>
</evidence>
<dbReference type="GO" id="GO:0003700">
    <property type="term" value="F:DNA-binding transcription factor activity"/>
    <property type="evidence" value="ECO:0007669"/>
    <property type="project" value="InterPro"/>
</dbReference>
<evidence type="ECO:0000259" key="4">
    <source>
        <dbReference type="PROSITE" id="PS01124"/>
    </source>
</evidence>
<reference evidence="5 6" key="1">
    <citation type="submission" date="2019-03" db="EMBL/GenBank/DDBJ databases">
        <title>Paraburkholderia sp. 7MH5, isolated from subtropical forest soil.</title>
        <authorList>
            <person name="Gao Z.-H."/>
            <person name="Qiu L.-H."/>
        </authorList>
    </citation>
    <scope>NUCLEOTIDE SEQUENCE [LARGE SCALE GENOMIC DNA]</scope>
    <source>
        <strain evidence="5 6">7MH5</strain>
    </source>
</reference>
<accession>A0A4P7CZ46</accession>
<evidence type="ECO:0000256" key="3">
    <source>
        <dbReference type="ARBA" id="ARBA00023163"/>
    </source>
</evidence>
<evidence type="ECO:0000256" key="2">
    <source>
        <dbReference type="ARBA" id="ARBA00023125"/>
    </source>
</evidence>
<gene>
    <name evidence="5" type="ORF">E1956_19340</name>
</gene>
<dbReference type="KEGG" id="ppai:E1956_19340"/>
<keyword evidence="6" id="KW-1185">Reference proteome</keyword>
<feature type="domain" description="HTH araC/xylS-type" evidence="4">
    <location>
        <begin position="240"/>
        <end position="337"/>
    </location>
</feature>
<dbReference type="Pfam" id="PF12625">
    <property type="entry name" value="Arabinose_bd"/>
    <property type="match status" value="1"/>
</dbReference>
<dbReference type="AlphaFoldDB" id="A0A4P7CZ46"/>
<evidence type="ECO:0000256" key="1">
    <source>
        <dbReference type="ARBA" id="ARBA00023015"/>
    </source>
</evidence>
<keyword evidence="2" id="KW-0238">DNA-binding</keyword>
<dbReference type="GO" id="GO:0005829">
    <property type="term" value="C:cytosol"/>
    <property type="evidence" value="ECO:0007669"/>
    <property type="project" value="TreeGrafter"/>
</dbReference>
<dbReference type="PANTHER" id="PTHR47894:SF1">
    <property type="entry name" value="HTH-TYPE TRANSCRIPTIONAL REGULATOR VQSM"/>
    <property type="match status" value="1"/>
</dbReference>
<dbReference type="PANTHER" id="PTHR47894">
    <property type="entry name" value="HTH-TYPE TRANSCRIPTIONAL REGULATOR GADX"/>
    <property type="match status" value="1"/>
</dbReference>
<dbReference type="PROSITE" id="PS01124">
    <property type="entry name" value="HTH_ARAC_FAMILY_2"/>
    <property type="match status" value="1"/>
</dbReference>
<proteinExistence type="predicted"/>
<evidence type="ECO:0000313" key="6">
    <source>
        <dbReference type="Proteomes" id="UP000295727"/>
    </source>
</evidence>
<name>A0A4P7CZ46_9BURK</name>
<dbReference type="Gene3D" id="1.10.10.60">
    <property type="entry name" value="Homeodomain-like"/>
    <property type="match status" value="1"/>
</dbReference>
<dbReference type="EMBL" id="CP038149">
    <property type="protein sequence ID" value="QBQ99353.1"/>
    <property type="molecule type" value="Genomic_DNA"/>
</dbReference>
<dbReference type="SMART" id="SM00342">
    <property type="entry name" value="HTH_ARAC"/>
    <property type="match status" value="1"/>
</dbReference>
<sequence>MSRAPVTLSIVSVQGLLCGLRSRGAETPEWIEAALVDARIDPALLDEAGARVTAEQYATLLSLLIERRDDEGLGLFSRRLRRGSFALVARSALGAPSLATALRRAARTFSLLQDDVRMDCVGQGGLSGLALEFHEPQAAAQNFLHEFLLRTFWQFLAWLHGGRLPPRRFDFSFDQPAYAAIYAPIFPAPLQFAQAHSAVWFDADLLAAPVRRDEQAFRAAWRDVVPRLIVPKPGEHAFSARVREQLQLTIPAWPDLETIAQRLHVSASTMQRHLAAEGTSYQALKDRLRRDLAIMRLTTSAVPVATLAAELGFADSAAFQRAFKSWTGSPAGSYRQR</sequence>
<dbReference type="InterPro" id="IPR009057">
    <property type="entry name" value="Homeodomain-like_sf"/>
</dbReference>
<keyword evidence="1" id="KW-0805">Transcription regulation</keyword>
<dbReference type="InterPro" id="IPR032687">
    <property type="entry name" value="AraC-type_N"/>
</dbReference>
<protein>
    <submittedName>
        <fullName evidence="5">AraC family transcriptional regulator</fullName>
    </submittedName>
</protein>
<dbReference type="GO" id="GO:0000976">
    <property type="term" value="F:transcription cis-regulatory region binding"/>
    <property type="evidence" value="ECO:0007669"/>
    <property type="project" value="TreeGrafter"/>
</dbReference>
<dbReference type="SUPFAM" id="SSF46689">
    <property type="entry name" value="Homeodomain-like"/>
    <property type="match status" value="1"/>
</dbReference>
<dbReference type="Pfam" id="PF12833">
    <property type="entry name" value="HTH_18"/>
    <property type="match status" value="1"/>
</dbReference>
<dbReference type="Proteomes" id="UP000295727">
    <property type="component" value="Chromosome 2"/>
</dbReference>
<keyword evidence="3" id="KW-0804">Transcription</keyword>